<dbReference type="InterPro" id="IPR010105">
    <property type="entry name" value="TonB_sidphr_rcpt"/>
</dbReference>
<dbReference type="SUPFAM" id="SSF56935">
    <property type="entry name" value="Porins"/>
    <property type="match status" value="1"/>
</dbReference>
<dbReference type="PANTHER" id="PTHR32552:SF74">
    <property type="entry name" value="HYDROXAMATE SIDEROPHORE RECEPTOR FHUE"/>
    <property type="match status" value="1"/>
</dbReference>
<evidence type="ECO:0000256" key="7">
    <source>
        <dbReference type="ARBA" id="ARBA00023136"/>
    </source>
</evidence>
<dbReference type="Pfam" id="PF00593">
    <property type="entry name" value="TonB_dep_Rec_b-barrel"/>
    <property type="match status" value="1"/>
</dbReference>
<dbReference type="Gene3D" id="2.40.170.20">
    <property type="entry name" value="TonB-dependent receptor, beta-barrel domain"/>
    <property type="match status" value="1"/>
</dbReference>
<evidence type="ECO:0000313" key="15">
    <source>
        <dbReference type="Proteomes" id="UP000292307"/>
    </source>
</evidence>
<name>A0ABX5S2P4_9BURK</name>
<evidence type="ECO:0000256" key="9">
    <source>
        <dbReference type="ARBA" id="ARBA00023237"/>
    </source>
</evidence>
<evidence type="ECO:0000256" key="10">
    <source>
        <dbReference type="PROSITE-ProRule" id="PRU01360"/>
    </source>
</evidence>
<dbReference type="InterPro" id="IPR036942">
    <property type="entry name" value="Beta-barrel_TonB_sf"/>
</dbReference>
<keyword evidence="4 10" id="KW-1134">Transmembrane beta strand</keyword>
<dbReference type="InterPro" id="IPR000531">
    <property type="entry name" value="Beta-barrel_TonB"/>
</dbReference>
<dbReference type="Gene3D" id="2.170.130.10">
    <property type="entry name" value="TonB-dependent receptor, plug domain"/>
    <property type="match status" value="1"/>
</dbReference>
<reference evidence="14 15" key="1">
    <citation type="submission" date="2019-02" db="EMBL/GenBank/DDBJ databases">
        <title>Draft Genome Sequences of Six Type Strains of the Genus Massilia.</title>
        <authorList>
            <person name="Miess H."/>
            <person name="Frediansyhah A."/>
            <person name="Gross H."/>
        </authorList>
    </citation>
    <scope>NUCLEOTIDE SEQUENCE [LARGE SCALE GENOMIC DNA]</scope>
    <source>
        <strain evidence="14 15">DSM 17472</strain>
    </source>
</reference>
<comment type="similarity">
    <text evidence="2 10 11">Belongs to the TonB-dependent receptor family.</text>
</comment>
<organism evidence="14 15">
    <name type="scientific">Pseudoduganella albidiflava</name>
    <dbReference type="NCBI Taxonomy" id="321983"/>
    <lineage>
        <taxon>Bacteria</taxon>
        <taxon>Pseudomonadati</taxon>
        <taxon>Pseudomonadota</taxon>
        <taxon>Betaproteobacteria</taxon>
        <taxon>Burkholderiales</taxon>
        <taxon>Oxalobacteraceae</taxon>
        <taxon>Telluria group</taxon>
        <taxon>Pseudoduganella</taxon>
    </lineage>
</organism>
<gene>
    <name evidence="14" type="ORF">EYF70_23210</name>
</gene>
<evidence type="ECO:0000313" key="14">
    <source>
        <dbReference type="EMBL" id="QBI05242.1"/>
    </source>
</evidence>
<comment type="subcellular location">
    <subcellularLocation>
        <location evidence="1 10">Cell outer membrane</location>
        <topology evidence="1 10">Multi-pass membrane protein</topology>
    </subcellularLocation>
</comment>
<keyword evidence="6 11" id="KW-0798">TonB box</keyword>
<sequence>MLAAPLAHAQSAAAPIADMPGSGPGAAEATLATVTVQGARDTATEDTGSYTTGEMRTATRLGLSARETPQSTTVITHQRIEDQAMTSVADVVKHTPGLHLSSADGPGRPSFSARGFDIDKVMYDGLPAHYQGWGIGTLANLAMFDRVEIVRGATGLVTGSGNPSAAINMVRKRPTRDTRVALAASAASWDDYRGEIDASGQLGDGVRGRVVGSYQNGGTFRTAEKFYHGLLYGVVEADLGPRTTLFAGMSYQDDYTNSFWGGLPLAADGQHMNLPRSTNPSNEWERKDQELATVFADLEHRLGNGWSVRLAATRAEQKATFYGTYLQAGDVPNRFAHSFYRADYDEDRSAFDAFASGPVALFGRRHEVSLGVSGRETKTARQNYENLGLVSGDIDIRNWHPSSTAAPRPSRTGIATDVVRERGVNAMTRLNPADSVKVILGGRLDWYEYDDRSGDGSYKVPRNVTRYAGVLYDVDARHTLYASFTDVFQPQTAQDNSGRMLEPVTGKNYEAGVKGEYFGGALNAGVALFQVDQANRAKLLTDQSGCVTFPAISCSEASGLVRSKGIDLELQGSITPGWQVGAGFTYTSTRYVRDSDASKAGTQFDTDTPRQLFKLSTQYQLPGADGWRIGGSLYRQGSIWNDVPVGGGFVKVEQEAYALLDLMASWRVNSRLDVQLNVANVFDKRYYRGIGYDTFWGSVDTYGDPRKVQLTGRYRF</sequence>
<evidence type="ECO:0000256" key="3">
    <source>
        <dbReference type="ARBA" id="ARBA00022448"/>
    </source>
</evidence>
<evidence type="ECO:0000256" key="1">
    <source>
        <dbReference type="ARBA" id="ARBA00004571"/>
    </source>
</evidence>
<dbReference type="InterPro" id="IPR012910">
    <property type="entry name" value="Plug_dom"/>
</dbReference>
<feature type="domain" description="TonB-dependent receptor plug" evidence="13">
    <location>
        <begin position="65"/>
        <end position="164"/>
    </location>
</feature>
<dbReference type="CDD" id="cd01347">
    <property type="entry name" value="ligand_gated_channel"/>
    <property type="match status" value="1"/>
</dbReference>
<keyword evidence="3 10" id="KW-0813">Transport</keyword>
<evidence type="ECO:0000256" key="8">
    <source>
        <dbReference type="ARBA" id="ARBA00023170"/>
    </source>
</evidence>
<evidence type="ECO:0000256" key="5">
    <source>
        <dbReference type="ARBA" id="ARBA00022692"/>
    </source>
</evidence>
<keyword evidence="7 10" id="KW-0472">Membrane</keyword>
<evidence type="ECO:0000256" key="11">
    <source>
        <dbReference type="RuleBase" id="RU003357"/>
    </source>
</evidence>
<protein>
    <submittedName>
        <fullName evidence="14">TonB-dependent siderophore receptor</fullName>
    </submittedName>
</protein>
<evidence type="ECO:0000256" key="2">
    <source>
        <dbReference type="ARBA" id="ARBA00009810"/>
    </source>
</evidence>
<evidence type="ECO:0000259" key="12">
    <source>
        <dbReference type="Pfam" id="PF00593"/>
    </source>
</evidence>
<evidence type="ECO:0000256" key="6">
    <source>
        <dbReference type="ARBA" id="ARBA00023077"/>
    </source>
</evidence>
<dbReference type="InterPro" id="IPR039426">
    <property type="entry name" value="TonB-dep_rcpt-like"/>
</dbReference>
<keyword evidence="8 14" id="KW-0675">Receptor</keyword>
<dbReference type="PANTHER" id="PTHR32552">
    <property type="entry name" value="FERRICHROME IRON RECEPTOR-RELATED"/>
    <property type="match status" value="1"/>
</dbReference>
<dbReference type="Pfam" id="PF07715">
    <property type="entry name" value="Plug"/>
    <property type="match status" value="1"/>
</dbReference>
<feature type="domain" description="TonB-dependent receptor-like beta-barrel" evidence="12">
    <location>
        <begin position="242"/>
        <end position="681"/>
    </location>
</feature>
<dbReference type="NCBIfam" id="TIGR01783">
    <property type="entry name" value="TonB-siderophor"/>
    <property type="match status" value="1"/>
</dbReference>
<dbReference type="InterPro" id="IPR037066">
    <property type="entry name" value="Plug_dom_sf"/>
</dbReference>
<proteinExistence type="inferred from homology"/>
<dbReference type="EMBL" id="CP036401">
    <property type="protein sequence ID" value="QBI05242.1"/>
    <property type="molecule type" value="Genomic_DNA"/>
</dbReference>
<evidence type="ECO:0000256" key="4">
    <source>
        <dbReference type="ARBA" id="ARBA00022452"/>
    </source>
</evidence>
<keyword evidence="9 10" id="KW-0998">Cell outer membrane</keyword>
<dbReference type="PROSITE" id="PS52016">
    <property type="entry name" value="TONB_DEPENDENT_REC_3"/>
    <property type="match status" value="1"/>
</dbReference>
<keyword evidence="15" id="KW-1185">Reference proteome</keyword>
<accession>A0ABX5S2P4</accession>
<dbReference type="Proteomes" id="UP000292307">
    <property type="component" value="Chromosome"/>
</dbReference>
<evidence type="ECO:0000259" key="13">
    <source>
        <dbReference type="Pfam" id="PF07715"/>
    </source>
</evidence>
<keyword evidence="5 10" id="KW-0812">Transmembrane</keyword>